<reference evidence="2 3" key="1">
    <citation type="submission" date="2016-08" db="EMBL/GenBank/DDBJ databases">
        <authorList>
            <person name="Seilhamer J.J."/>
        </authorList>
    </citation>
    <scope>NUCLEOTIDE SEQUENCE [LARGE SCALE GENOMIC DNA]</scope>
    <source>
        <strain evidence="2 3">PH27A</strain>
    </source>
</reference>
<keyword evidence="3" id="KW-1185">Reference proteome</keyword>
<organism evidence="2 3">
    <name type="scientific">Terasakiispira papahanaumokuakeensis</name>
    <dbReference type="NCBI Taxonomy" id="197479"/>
    <lineage>
        <taxon>Bacteria</taxon>
        <taxon>Pseudomonadati</taxon>
        <taxon>Pseudomonadota</taxon>
        <taxon>Gammaproteobacteria</taxon>
        <taxon>Oceanospirillales</taxon>
        <taxon>Terasakiispira</taxon>
    </lineage>
</organism>
<evidence type="ECO:0000313" key="2">
    <source>
        <dbReference type="EMBL" id="ODC04309.1"/>
    </source>
</evidence>
<dbReference type="PANTHER" id="PTHR37827:SF1">
    <property type="entry name" value="HNH DOMAIN-CONTAINING PROTEIN"/>
    <property type="match status" value="1"/>
</dbReference>
<sequence>MTDDLRPPPEPEACELCGRSGPSLTKHHLIPKTRHNKPSIRKRFSRAERLTRILWVCRPCHDHIHRCFSEATLAARLNHREALLAEPEIQEFIQWIRQRPTGFKPKSPIRKRR</sequence>
<dbReference type="OrthoDB" id="9802640at2"/>
<dbReference type="Proteomes" id="UP000094291">
    <property type="component" value="Unassembled WGS sequence"/>
</dbReference>
<comment type="caution">
    <text evidence="2">The sequence shown here is derived from an EMBL/GenBank/DDBJ whole genome shotgun (WGS) entry which is preliminary data.</text>
</comment>
<evidence type="ECO:0008006" key="4">
    <source>
        <dbReference type="Google" id="ProtNLM"/>
    </source>
</evidence>
<evidence type="ECO:0000313" key="3">
    <source>
        <dbReference type="Proteomes" id="UP000094291"/>
    </source>
</evidence>
<feature type="region of interest" description="Disordered" evidence="1">
    <location>
        <begin position="1"/>
        <end position="20"/>
    </location>
</feature>
<name>A0A1E2VBC1_9GAMM</name>
<evidence type="ECO:0000256" key="1">
    <source>
        <dbReference type="SAM" id="MobiDB-lite"/>
    </source>
</evidence>
<dbReference type="EMBL" id="MDTQ01000001">
    <property type="protein sequence ID" value="ODC04309.1"/>
    <property type="molecule type" value="Genomic_DNA"/>
</dbReference>
<proteinExistence type="predicted"/>
<protein>
    <recommendedName>
        <fullName evidence="4">HNH domain-containing protein</fullName>
    </recommendedName>
</protein>
<dbReference type="PANTHER" id="PTHR37827">
    <property type="entry name" value="TUDOR DOMAIN-CONTAINING PROTEIN"/>
    <property type="match status" value="1"/>
</dbReference>
<dbReference type="RefSeq" id="WP_068999291.1">
    <property type="nucleotide sequence ID" value="NZ_MDTQ01000001.1"/>
</dbReference>
<dbReference type="AlphaFoldDB" id="A0A1E2VBC1"/>
<gene>
    <name evidence="2" type="ORF">BFW38_12970</name>
</gene>
<accession>A0A1E2VBC1</accession>
<dbReference type="STRING" id="197479.BFW38_12970"/>